<evidence type="ECO:0000313" key="2">
    <source>
        <dbReference type="Proteomes" id="UP001152049"/>
    </source>
</evidence>
<keyword evidence="2" id="KW-1185">Reference proteome</keyword>
<evidence type="ECO:0008006" key="3">
    <source>
        <dbReference type="Google" id="ProtNLM"/>
    </source>
</evidence>
<dbReference type="InterPro" id="IPR012338">
    <property type="entry name" value="Beta-lactam/transpept-like"/>
</dbReference>
<gene>
    <name evidence="1" type="ORF">NW762_013381</name>
</gene>
<dbReference type="AlphaFoldDB" id="A0A9W8RP78"/>
<dbReference type="OrthoDB" id="5946976at2759"/>
<evidence type="ECO:0000313" key="1">
    <source>
        <dbReference type="EMBL" id="KAJ4246829.1"/>
    </source>
</evidence>
<dbReference type="Gene3D" id="3.40.710.10">
    <property type="entry name" value="DD-peptidase/beta-lactamase superfamily"/>
    <property type="match status" value="1"/>
</dbReference>
<organism evidence="1 2">
    <name type="scientific">Fusarium torreyae</name>
    <dbReference type="NCBI Taxonomy" id="1237075"/>
    <lineage>
        <taxon>Eukaryota</taxon>
        <taxon>Fungi</taxon>
        <taxon>Dikarya</taxon>
        <taxon>Ascomycota</taxon>
        <taxon>Pezizomycotina</taxon>
        <taxon>Sordariomycetes</taxon>
        <taxon>Hypocreomycetidae</taxon>
        <taxon>Hypocreales</taxon>
        <taxon>Nectriaceae</taxon>
        <taxon>Fusarium</taxon>
    </lineage>
</organism>
<dbReference type="EMBL" id="JAOQAZ010000041">
    <property type="protein sequence ID" value="KAJ4246829.1"/>
    <property type="molecule type" value="Genomic_DNA"/>
</dbReference>
<proteinExistence type="predicted"/>
<comment type="caution">
    <text evidence="1">The sequence shown here is derived from an EMBL/GenBank/DDBJ whole genome shotgun (WGS) entry which is preliminary data.</text>
</comment>
<dbReference type="SUPFAM" id="SSF56601">
    <property type="entry name" value="beta-lactamase/transpeptidase-like"/>
    <property type="match status" value="1"/>
</dbReference>
<accession>A0A9W8RP78</accession>
<sequence length="164" mass="18233">MKAKGLGLSSQVLNYIKWIQAVMKRQVPITAEIYNGLVKSRNVANPEHQDLLPFTSPTFIKIGWEVEYHRGRVVLSHDGAISGFASMHSFLPEIQFGGVLFGNSDAAHSVIQVLIHELLDEALNIPSSEPLDWNEVLNDNRAAEGDGKANLCNFDKNFVPTLEY</sequence>
<protein>
    <recommendedName>
        <fullName evidence="3">Beta-lactamase-related domain-containing protein</fullName>
    </recommendedName>
</protein>
<dbReference type="Proteomes" id="UP001152049">
    <property type="component" value="Unassembled WGS sequence"/>
</dbReference>
<name>A0A9W8RP78_9HYPO</name>
<reference evidence="1" key="1">
    <citation type="submission" date="2022-09" db="EMBL/GenBank/DDBJ databases">
        <title>Fusarium specimens isolated from Avocado Roots.</title>
        <authorList>
            <person name="Stajich J."/>
            <person name="Roper C."/>
            <person name="Heimlech-Rivalta G."/>
        </authorList>
    </citation>
    <scope>NUCLEOTIDE SEQUENCE</scope>
    <source>
        <strain evidence="1">CF00136</strain>
    </source>
</reference>